<dbReference type="EMBL" id="ACHB01000122">
    <property type="protein sequence ID" value="EEI89481.1"/>
    <property type="molecule type" value="Genomic_DNA"/>
</dbReference>
<evidence type="ECO:0000256" key="1">
    <source>
        <dbReference type="SAM" id="MobiDB-lite"/>
    </source>
</evidence>
<evidence type="ECO:0000313" key="2">
    <source>
        <dbReference type="EMBL" id="EEI89481.1"/>
    </source>
</evidence>
<organism evidence="2 3">
    <name type="scientific">Sphingobacterium spiritivorum ATCC 33300</name>
    <dbReference type="NCBI Taxonomy" id="525372"/>
    <lineage>
        <taxon>Bacteria</taxon>
        <taxon>Pseudomonadati</taxon>
        <taxon>Bacteroidota</taxon>
        <taxon>Sphingobacteriia</taxon>
        <taxon>Sphingobacteriales</taxon>
        <taxon>Sphingobacteriaceae</taxon>
        <taxon>Sphingobacterium</taxon>
    </lineage>
</organism>
<dbReference type="HOGENOM" id="CLU_3111359_0_0_10"/>
<feature type="non-terminal residue" evidence="2">
    <location>
        <position position="51"/>
    </location>
</feature>
<feature type="region of interest" description="Disordered" evidence="1">
    <location>
        <begin position="32"/>
        <end position="51"/>
    </location>
</feature>
<dbReference type="Proteomes" id="UP000006241">
    <property type="component" value="Unassembled WGS sequence"/>
</dbReference>
<name>C2G5R9_SPHSI</name>
<dbReference type="AlphaFoldDB" id="C2G5R9"/>
<evidence type="ECO:0000313" key="3">
    <source>
        <dbReference type="Proteomes" id="UP000006241"/>
    </source>
</evidence>
<feature type="compositionally biased region" description="Polar residues" evidence="1">
    <location>
        <begin position="39"/>
        <end position="51"/>
    </location>
</feature>
<accession>C2G5R9</accession>
<comment type="caution">
    <text evidence="2">The sequence shown here is derived from an EMBL/GenBank/DDBJ whole genome shotgun (WGS) entry which is preliminary data.</text>
</comment>
<sequence length="51" mass="6233">MLYFIQKSKCRIILTELIYYILKEYLPRIPYDPQPSHPARNNKSPDFRQSF</sequence>
<gene>
    <name evidence="2" type="ORF">HMPREF0765_4925</name>
</gene>
<proteinExistence type="predicted"/>
<reference evidence="2 3" key="1">
    <citation type="submission" date="2009-01" db="EMBL/GenBank/DDBJ databases">
        <authorList>
            <person name="Qin X."/>
            <person name="Bachman B."/>
            <person name="Battles P."/>
            <person name="Bell A."/>
            <person name="Bess C."/>
            <person name="Bickham C."/>
            <person name="Chaboub L."/>
            <person name="Chen D."/>
            <person name="Coyle M."/>
            <person name="Deiros D.R."/>
            <person name="Dinh H."/>
            <person name="Forbes L."/>
            <person name="Fowler G."/>
            <person name="Francisco L."/>
            <person name="Fu Q."/>
            <person name="Gubbala S."/>
            <person name="Hale W."/>
            <person name="Han Y."/>
            <person name="Hemphill L."/>
            <person name="Highlander S.K."/>
            <person name="Hirani K."/>
            <person name="Hogues M."/>
            <person name="Jackson L."/>
            <person name="Jakkamsetti A."/>
            <person name="Javaid M."/>
            <person name="Jiang H."/>
            <person name="Korchina V."/>
            <person name="Kovar C."/>
            <person name="Lara F."/>
            <person name="Lee S."/>
            <person name="Mata R."/>
            <person name="Mathew T."/>
            <person name="Moen C."/>
            <person name="Morales K."/>
            <person name="Munidasa M."/>
            <person name="Nazareth L."/>
            <person name="Ngo R."/>
            <person name="Nguyen L."/>
            <person name="Okwuonu G."/>
            <person name="Ongeri F."/>
            <person name="Patil S."/>
            <person name="Petrosino J."/>
            <person name="Pham C."/>
            <person name="Pham P."/>
            <person name="Pu L.-L."/>
            <person name="Puazo M."/>
            <person name="Raj R."/>
            <person name="Reid J."/>
            <person name="Rouhana J."/>
            <person name="Saada N."/>
            <person name="Shang Y."/>
            <person name="Simmons D."/>
            <person name="Thornton R."/>
            <person name="Warren J."/>
            <person name="Weissenberger G."/>
            <person name="Zhang J."/>
            <person name="Zhang L."/>
            <person name="Zhou C."/>
            <person name="Zhu D."/>
            <person name="Muzny D."/>
            <person name="Worley K."/>
            <person name="Gibbs R."/>
        </authorList>
    </citation>
    <scope>NUCLEOTIDE SEQUENCE [LARGE SCALE GENOMIC DNA]</scope>
    <source>
        <strain evidence="2 3">ATCC 33300</strain>
    </source>
</reference>
<protein>
    <submittedName>
        <fullName evidence="2">Uncharacterized protein</fullName>
    </submittedName>
</protein>